<sequence length="386" mass="42480">MPPQLLPASAAAFAPRASSVNVVLGSKVEQWLTLTLRRINRVKRPLNSVAQHQKCLTETLSSKAAIWTLASLMVPKAPESDLLRDHNPLVEAMFNHRLIIIEAYIVHVDMVLRNEVAFKLTPDSIEALIEHHANVHCVDAKANTDDWPEKEQQCSKMHADFVQAINKYVYRTHVTALEGLEEGGAGELLCGKSDEVKTSILALFKSLQPPTPKAVELMRQTPLLPSDACSATISDLWAQQLFSANDQHADAGAITAVTAASFLSSPHTPMDAWCELPPSLDVSAAFAEPRDAPWDSMAPHDWQRNMYGATQNDMQLQQTLDSTPPPPYTQYSQPYSMAPFCYSAPLLFASTSHLSMPSNLAIQQCGDVIGHGSFGWGQYQEYTTMA</sequence>
<proteinExistence type="predicted"/>
<comment type="caution">
    <text evidence="1">The sequence shown here is derived from an EMBL/GenBank/DDBJ whole genome shotgun (WGS) entry which is preliminary data.</text>
</comment>
<evidence type="ECO:0000313" key="1">
    <source>
        <dbReference type="EMBL" id="CAK7265358.1"/>
    </source>
</evidence>
<gene>
    <name evidence="1" type="ORF">SEPCBS119000_001471</name>
</gene>
<keyword evidence="2" id="KW-1185">Reference proteome</keyword>
<reference evidence="1 2" key="1">
    <citation type="submission" date="2024-01" db="EMBL/GenBank/DDBJ databases">
        <authorList>
            <person name="Allen C."/>
            <person name="Tagirdzhanova G."/>
        </authorList>
    </citation>
    <scope>NUCLEOTIDE SEQUENCE [LARGE SCALE GENOMIC DNA]</scope>
    <source>
        <strain evidence="1 2">CBS 119000</strain>
    </source>
</reference>
<accession>A0ABP0DAW7</accession>
<protein>
    <submittedName>
        <fullName evidence="1">Uncharacterized protein</fullName>
    </submittedName>
</protein>
<dbReference type="Proteomes" id="UP001642502">
    <property type="component" value="Unassembled WGS sequence"/>
</dbReference>
<dbReference type="EMBL" id="CAWUON010000011">
    <property type="protein sequence ID" value="CAK7265358.1"/>
    <property type="molecule type" value="Genomic_DNA"/>
</dbReference>
<name>A0ABP0DAW7_9PEZI</name>
<organism evidence="1 2">
    <name type="scientific">Sporothrix epigloea</name>
    <dbReference type="NCBI Taxonomy" id="1892477"/>
    <lineage>
        <taxon>Eukaryota</taxon>
        <taxon>Fungi</taxon>
        <taxon>Dikarya</taxon>
        <taxon>Ascomycota</taxon>
        <taxon>Pezizomycotina</taxon>
        <taxon>Sordariomycetes</taxon>
        <taxon>Sordariomycetidae</taxon>
        <taxon>Ophiostomatales</taxon>
        <taxon>Ophiostomataceae</taxon>
        <taxon>Sporothrix</taxon>
    </lineage>
</organism>
<evidence type="ECO:0000313" key="2">
    <source>
        <dbReference type="Proteomes" id="UP001642502"/>
    </source>
</evidence>